<evidence type="ECO:0000313" key="3">
    <source>
        <dbReference type="Proteomes" id="UP000061457"/>
    </source>
</evidence>
<gene>
    <name evidence="2" type="ORF">PP2015_3894</name>
</gene>
<dbReference type="Gene3D" id="2.60.40.10">
    <property type="entry name" value="Immunoglobulins"/>
    <property type="match status" value="1"/>
</dbReference>
<evidence type="ECO:0000256" key="1">
    <source>
        <dbReference type="SAM" id="MobiDB-lite"/>
    </source>
</evidence>
<organism evidence="2 3">
    <name type="scientific">Pseudoalteromonas phenolica</name>
    <dbReference type="NCBI Taxonomy" id="161398"/>
    <lineage>
        <taxon>Bacteria</taxon>
        <taxon>Pseudomonadati</taxon>
        <taxon>Pseudomonadota</taxon>
        <taxon>Gammaproteobacteria</taxon>
        <taxon>Alteromonadales</taxon>
        <taxon>Pseudoalteromonadaceae</taxon>
        <taxon>Pseudoalteromonas</taxon>
    </lineage>
</organism>
<feature type="region of interest" description="Disordered" evidence="1">
    <location>
        <begin position="21"/>
        <end position="40"/>
    </location>
</feature>
<name>A0A0S2K7S2_9GAMM</name>
<dbReference type="AlphaFoldDB" id="A0A0S2K7S2"/>
<dbReference type="Proteomes" id="UP000061457">
    <property type="component" value="Chromosome II"/>
</dbReference>
<dbReference type="EMBL" id="CP013188">
    <property type="protein sequence ID" value="ALO44363.1"/>
    <property type="molecule type" value="Genomic_DNA"/>
</dbReference>
<evidence type="ECO:0000313" key="2">
    <source>
        <dbReference type="EMBL" id="ALO44363.1"/>
    </source>
</evidence>
<dbReference type="OrthoDB" id="9804019at2"/>
<sequence length="786" mass="87100">MRNLSIFIFCVLLTACGGGGGNKSEPVNPQPVGQNKAPEVTISGDTETSALTAIRLSTSIYDPENEAVTINWTSSLSGVNFMESSDTGVLVQFPAVTTDQEVTLTLEVTDSANNKVKKTFTVMVKATDSQVDIDLQNNYEFFSGDSINITAKFSSNEEITDIAWQTDELELSNMKVTTQESNNSGSSTLTFTAPTLTSQYSYTLNFVVTTDHDEYRKPFELTILPKSDEGLTVNLDASYELNEQDYLLIEPKIQSSERIVSYQWRWLDTSLGELTNAQNKTVTIKANEVSDDASAILMLDVEAQSGEKKSVQTEVKVKNVVQIGKLSLSVNRVYAAPGQEVVVSVDTDSAEDIQSFEWIVSSELITDKTETATSLKMIIPEQTSLVANTLVTYKVTFKDGREFSKNATFDMLSKSSVSSVLKVIEPETTPQLYKNEELIFTAQIQDNASILDNISLDVSDVTYADLEIAELTYLGDAIQIKLKASEIKLAANMMLRIVMQAGTVSTIEYVDVKLNRSHLKLFTGSRKTYLSGSDYYVFGYAQDYYGQENHDLTWSTTSSDLEVEVVDSTVAKVTNNSTSTYPKVVLNAVDKDGQNISEDGYSNMTSVINKTGEKYNCYFRVDEVLCRDSNNFLFNVGEITVPIKQGIARGNYFCLLNNQGEVSCFGSVYEKVTRVPEMGLVSDIVAVSKEDACAKLISGAWSCWGENESHFNDLLKDKANVDTIVSTEKSVCLVNNGYIECYDLNNNLIYKDQNAFIETIEVSRLLKRLCYRTTEQSLNTCPTEIE</sequence>
<dbReference type="RefSeq" id="WP_058032223.1">
    <property type="nucleotide sequence ID" value="NZ_CP013188.1"/>
</dbReference>
<dbReference type="Gene3D" id="2.130.10.30">
    <property type="entry name" value="Regulator of chromosome condensation 1/beta-lactamase-inhibitor protein II"/>
    <property type="match status" value="1"/>
</dbReference>
<dbReference type="PROSITE" id="PS51257">
    <property type="entry name" value="PROKAR_LIPOPROTEIN"/>
    <property type="match status" value="1"/>
</dbReference>
<dbReference type="KEGG" id="pphe:PP2015_3894"/>
<keyword evidence="3" id="KW-1185">Reference proteome</keyword>
<evidence type="ECO:0008006" key="4">
    <source>
        <dbReference type="Google" id="ProtNLM"/>
    </source>
</evidence>
<dbReference type="InterPro" id="IPR013783">
    <property type="entry name" value="Ig-like_fold"/>
</dbReference>
<protein>
    <recommendedName>
        <fullName evidence="4">Ig-like domain-containing protein</fullName>
    </recommendedName>
</protein>
<accession>A0A0S2K7S2</accession>
<proteinExistence type="predicted"/>
<dbReference type="InterPro" id="IPR009091">
    <property type="entry name" value="RCC1/BLIP-II"/>
</dbReference>
<reference evidence="2 3" key="1">
    <citation type="submission" date="2015-11" db="EMBL/GenBank/DDBJ databases">
        <authorList>
            <person name="Zhang Y."/>
            <person name="Guo Z."/>
        </authorList>
    </citation>
    <scope>NUCLEOTIDE SEQUENCE [LARGE SCALE GENOMIC DNA]</scope>
    <source>
        <strain evidence="2 3">KCTC 12086</strain>
    </source>
</reference>
<dbReference type="PATRIC" id="fig|161398.10.peg.3986"/>